<feature type="non-terminal residue" evidence="2">
    <location>
        <position position="1"/>
    </location>
</feature>
<sequence length="70" mass="7648">IHGKKKGRQMVPWTGSTGEKQRTQHSDILRTEGDYPSIPVSISDDYRACVRASPPLIGLTVLTVSLVDSP</sequence>
<organism evidence="2 3">
    <name type="scientific">Melipona bicolor</name>
    <dbReference type="NCBI Taxonomy" id="60889"/>
    <lineage>
        <taxon>Eukaryota</taxon>
        <taxon>Metazoa</taxon>
        <taxon>Ecdysozoa</taxon>
        <taxon>Arthropoda</taxon>
        <taxon>Hexapoda</taxon>
        <taxon>Insecta</taxon>
        <taxon>Pterygota</taxon>
        <taxon>Neoptera</taxon>
        <taxon>Endopterygota</taxon>
        <taxon>Hymenoptera</taxon>
        <taxon>Apocrita</taxon>
        <taxon>Aculeata</taxon>
        <taxon>Apoidea</taxon>
        <taxon>Anthophila</taxon>
        <taxon>Apidae</taxon>
        <taxon>Melipona</taxon>
    </lineage>
</organism>
<gene>
    <name evidence="2" type="ORF">K0M31_010823</name>
</gene>
<proteinExistence type="predicted"/>
<protein>
    <submittedName>
        <fullName evidence="2">Uncharacterized protein</fullName>
    </submittedName>
</protein>
<name>A0AA40FLV3_9HYME</name>
<comment type="caution">
    <text evidence="2">The sequence shown here is derived from an EMBL/GenBank/DDBJ whole genome shotgun (WGS) entry which is preliminary data.</text>
</comment>
<accession>A0AA40FLV3</accession>
<evidence type="ECO:0000256" key="1">
    <source>
        <dbReference type="SAM" id="MobiDB-lite"/>
    </source>
</evidence>
<reference evidence="2" key="1">
    <citation type="submission" date="2021-10" db="EMBL/GenBank/DDBJ databases">
        <title>Melipona bicolor Genome sequencing and assembly.</title>
        <authorList>
            <person name="Araujo N.S."/>
            <person name="Arias M.C."/>
        </authorList>
    </citation>
    <scope>NUCLEOTIDE SEQUENCE</scope>
    <source>
        <strain evidence="2">USP_2M_L1-L4_2017</strain>
        <tissue evidence="2">Whole body</tissue>
    </source>
</reference>
<evidence type="ECO:0000313" key="3">
    <source>
        <dbReference type="Proteomes" id="UP001177670"/>
    </source>
</evidence>
<feature type="region of interest" description="Disordered" evidence="1">
    <location>
        <begin position="1"/>
        <end position="25"/>
    </location>
</feature>
<evidence type="ECO:0000313" key="2">
    <source>
        <dbReference type="EMBL" id="KAK1121042.1"/>
    </source>
</evidence>
<dbReference type="Proteomes" id="UP001177670">
    <property type="component" value="Unassembled WGS sequence"/>
</dbReference>
<dbReference type="AlphaFoldDB" id="A0AA40FLV3"/>
<keyword evidence="3" id="KW-1185">Reference proteome</keyword>
<dbReference type="EMBL" id="JAHYIQ010000028">
    <property type="protein sequence ID" value="KAK1121042.1"/>
    <property type="molecule type" value="Genomic_DNA"/>
</dbReference>